<accession>A0AAN9FUX1</accession>
<sequence>MTLVLFLKCVTPSESRTDLNGPGVYDLLTSQPFMDFLDDPLGDGRSGIKIILYFENLASPNESQPSFTRSDGTKMVTL</sequence>
<comment type="caution">
    <text evidence="1">The sequence shown here is derived from an EMBL/GenBank/DDBJ whole genome shotgun (WGS) entry which is preliminary data.</text>
</comment>
<evidence type="ECO:0000313" key="1">
    <source>
        <dbReference type="EMBL" id="KAK7087001.1"/>
    </source>
</evidence>
<dbReference type="Proteomes" id="UP001381693">
    <property type="component" value="Unassembled WGS sequence"/>
</dbReference>
<proteinExistence type="predicted"/>
<dbReference type="AlphaFoldDB" id="A0AAN9FUX1"/>
<gene>
    <name evidence="1" type="ORF">SK128_007548</name>
</gene>
<keyword evidence="2" id="KW-1185">Reference proteome</keyword>
<evidence type="ECO:0000313" key="2">
    <source>
        <dbReference type="Proteomes" id="UP001381693"/>
    </source>
</evidence>
<reference evidence="1 2" key="1">
    <citation type="submission" date="2023-11" db="EMBL/GenBank/DDBJ databases">
        <title>Halocaridina rubra genome assembly.</title>
        <authorList>
            <person name="Smith C."/>
        </authorList>
    </citation>
    <scope>NUCLEOTIDE SEQUENCE [LARGE SCALE GENOMIC DNA]</scope>
    <source>
        <strain evidence="1">EP-1</strain>
        <tissue evidence="1">Whole</tissue>
    </source>
</reference>
<protein>
    <submittedName>
        <fullName evidence="1">Uncharacterized protein</fullName>
    </submittedName>
</protein>
<organism evidence="1 2">
    <name type="scientific">Halocaridina rubra</name>
    <name type="common">Hawaiian red shrimp</name>
    <dbReference type="NCBI Taxonomy" id="373956"/>
    <lineage>
        <taxon>Eukaryota</taxon>
        <taxon>Metazoa</taxon>
        <taxon>Ecdysozoa</taxon>
        <taxon>Arthropoda</taxon>
        <taxon>Crustacea</taxon>
        <taxon>Multicrustacea</taxon>
        <taxon>Malacostraca</taxon>
        <taxon>Eumalacostraca</taxon>
        <taxon>Eucarida</taxon>
        <taxon>Decapoda</taxon>
        <taxon>Pleocyemata</taxon>
        <taxon>Caridea</taxon>
        <taxon>Atyoidea</taxon>
        <taxon>Atyidae</taxon>
        <taxon>Halocaridina</taxon>
    </lineage>
</organism>
<name>A0AAN9FUX1_HALRR</name>
<dbReference type="EMBL" id="JAXCGZ010000025">
    <property type="protein sequence ID" value="KAK7087001.1"/>
    <property type="molecule type" value="Genomic_DNA"/>
</dbReference>